<accession>A0AAV6T2V0</accession>
<dbReference type="EMBL" id="JAGKHQ010000001">
    <property type="protein sequence ID" value="KAG7523717.1"/>
    <property type="molecule type" value="Genomic_DNA"/>
</dbReference>
<gene>
    <name evidence="1" type="ORF">JOB18_002234</name>
</gene>
<organism evidence="1 2">
    <name type="scientific">Solea senegalensis</name>
    <name type="common">Senegalese sole</name>
    <dbReference type="NCBI Taxonomy" id="28829"/>
    <lineage>
        <taxon>Eukaryota</taxon>
        <taxon>Metazoa</taxon>
        <taxon>Chordata</taxon>
        <taxon>Craniata</taxon>
        <taxon>Vertebrata</taxon>
        <taxon>Euteleostomi</taxon>
        <taxon>Actinopterygii</taxon>
        <taxon>Neopterygii</taxon>
        <taxon>Teleostei</taxon>
        <taxon>Neoteleostei</taxon>
        <taxon>Acanthomorphata</taxon>
        <taxon>Carangaria</taxon>
        <taxon>Pleuronectiformes</taxon>
        <taxon>Pleuronectoidei</taxon>
        <taxon>Soleidae</taxon>
        <taxon>Solea</taxon>
    </lineage>
</organism>
<reference evidence="1 2" key="1">
    <citation type="journal article" date="2021" name="Sci. Rep.">
        <title>Chromosome anchoring in Senegalese sole (Solea senegalensis) reveals sex-associated markers and genome rearrangements in flatfish.</title>
        <authorList>
            <person name="Guerrero-Cozar I."/>
            <person name="Gomez-Garrido J."/>
            <person name="Berbel C."/>
            <person name="Martinez-Blanch J.F."/>
            <person name="Alioto T."/>
            <person name="Claros M.G."/>
            <person name="Gagnaire P.A."/>
            <person name="Manchado M."/>
        </authorList>
    </citation>
    <scope>NUCLEOTIDE SEQUENCE [LARGE SCALE GENOMIC DNA]</scope>
    <source>
        <strain evidence="1">Sse05_10M</strain>
    </source>
</reference>
<dbReference type="Proteomes" id="UP000693946">
    <property type="component" value="Linkage Group LG1"/>
</dbReference>
<evidence type="ECO:0000313" key="1">
    <source>
        <dbReference type="EMBL" id="KAG7523717.1"/>
    </source>
</evidence>
<proteinExistence type="predicted"/>
<name>A0AAV6T2V0_SOLSE</name>
<protein>
    <submittedName>
        <fullName evidence="1">Uncharacterized protein</fullName>
    </submittedName>
</protein>
<keyword evidence="2" id="KW-1185">Reference proteome</keyword>
<evidence type="ECO:0000313" key="2">
    <source>
        <dbReference type="Proteomes" id="UP000693946"/>
    </source>
</evidence>
<dbReference type="AlphaFoldDB" id="A0AAV6T2V0"/>
<comment type="caution">
    <text evidence="1">The sequence shown here is derived from an EMBL/GenBank/DDBJ whole genome shotgun (WGS) entry which is preliminary data.</text>
</comment>
<sequence>MELMNPIWILHDSVPCLQIHDKCGAKISQIMTSSQSCSTSSWGCSQWMDERMRMSDWPGTRSQQERRALDLSLRFTSA</sequence>